<evidence type="ECO:0000313" key="6">
    <source>
        <dbReference type="Proteomes" id="UP000198846"/>
    </source>
</evidence>
<dbReference type="PANTHER" id="PTHR47893">
    <property type="entry name" value="REGULATORY PROTEIN PCHR"/>
    <property type="match status" value="1"/>
</dbReference>
<dbReference type="InterPro" id="IPR053142">
    <property type="entry name" value="PchR_regulatory_protein"/>
</dbReference>
<dbReference type="AlphaFoldDB" id="A0A1H3WLD7"/>
<dbReference type="RefSeq" id="WP_092132262.1">
    <property type="nucleotide sequence ID" value="NZ_FNQK01000003.1"/>
</dbReference>
<accession>A0A1H3WLD7</accession>
<dbReference type="GO" id="GO:0043565">
    <property type="term" value="F:sequence-specific DNA binding"/>
    <property type="evidence" value="ECO:0007669"/>
    <property type="project" value="InterPro"/>
</dbReference>
<evidence type="ECO:0000313" key="5">
    <source>
        <dbReference type="EMBL" id="SDZ87194.1"/>
    </source>
</evidence>
<dbReference type="EMBL" id="FNQK01000003">
    <property type="protein sequence ID" value="SDZ87194.1"/>
    <property type="molecule type" value="Genomic_DNA"/>
</dbReference>
<dbReference type="Proteomes" id="UP000198846">
    <property type="component" value="Unassembled WGS sequence"/>
</dbReference>
<dbReference type="SMART" id="SM00342">
    <property type="entry name" value="HTH_ARAC"/>
    <property type="match status" value="1"/>
</dbReference>
<dbReference type="Gene3D" id="1.10.10.60">
    <property type="entry name" value="Homeodomain-like"/>
    <property type="match status" value="1"/>
</dbReference>
<dbReference type="GO" id="GO:0003700">
    <property type="term" value="F:DNA-binding transcription factor activity"/>
    <property type="evidence" value="ECO:0007669"/>
    <property type="project" value="InterPro"/>
</dbReference>
<keyword evidence="3" id="KW-0804">Transcription</keyword>
<keyword evidence="6" id="KW-1185">Reference proteome</keyword>
<dbReference type="OrthoDB" id="2666928at2"/>
<keyword evidence="1" id="KW-0805">Transcription regulation</keyword>
<name>A0A1H3WLD7_BIZPA</name>
<reference evidence="5 6" key="1">
    <citation type="submission" date="2016-10" db="EMBL/GenBank/DDBJ databases">
        <authorList>
            <person name="de Groot N.N."/>
        </authorList>
    </citation>
    <scope>NUCLEOTIDE SEQUENCE [LARGE SCALE GENOMIC DNA]</scope>
    <source>
        <strain evidence="5 6">DSM 23842</strain>
    </source>
</reference>
<keyword evidence="2" id="KW-0238">DNA-binding</keyword>
<dbReference type="InterPro" id="IPR020449">
    <property type="entry name" value="Tscrpt_reg_AraC-type_HTH"/>
</dbReference>
<organism evidence="5 6">
    <name type="scientific">Bizionia paragorgiae</name>
    <dbReference type="NCBI Taxonomy" id="283786"/>
    <lineage>
        <taxon>Bacteria</taxon>
        <taxon>Pseudomonadati</taxon>
        <taxon>Bacteroidota</taxon>
        <taxon>Flavobacteriia</taxon>
        <taxon>Flavobacteriales</taxon>
        <taxon>Flavobacteriaceae</taxon>
        <taxon>Bizionia</taxon>
    </lineage>
</organism>
<dbReference type="PROSITE" id="PS01124">
    <property type="entry name" value="HTH_ARAC_FAMILY_2"/>
    <property type="match status" value="1"/>
</dbReference>
<evidence type="ECO:0000256" key="3">
    <source>
        <dbReference type="ARBA" id="ARBA00023163"/>
    </source>
</evidence>
<evidence type="ECO:0000256" key="1">
    <source>
        <dbReference type="ARBA" id="ARBA00023015"/>
    </source>
</evidence>
<evidence type="ECO:0000256" key="2">
    <source>
        <dbReference type="ARBA" id="ARBA00023125"/>
    </source>
</evidence>
<dbReference type="InterPro" id="IPR009057">
    <property type="entry name" value="Homeodomain-like_sf"/>
</dbReference>
<dbReference type="SUPFAM" id="SSF46689">
    <property type="entry name" value="Homeodomain-like"/>
    <property type="match status" value="1"/>
</dbReference>
<proteinExistence type="predicted"/>
<sequence>MKEIHITAKDTEGTISQIQKALGGTIESRWGEHTLTIDNDLAKGSIRYIVFEWGGSFLYYDIIFYDDIVLLKDTSLYNPISFIYCLNGYFQHRFEHREDYNTLEQFQSVILTSKKGGYSREYFSKDVKLEVNSIQIRRIKFINKRLNDASQLNKKLYDVFYDTDHENVFSYFGTYNLKLADHIGKFKKIKQKGMLRLLLIEGQVYQVLSLHMQQHNKAVNNKPVSRSLTKSELKTIREFGNTITSNVSFDYSLEQLALESGLSQAKLQEGFKLLYARTVTEYIRHVRLEKARDLINTSDLNISEIVYSIGFSSRSYFSKIFKKKYKMSPSEFQKNKRG</sequence>
<dbReference type="Pfam" id="PF12833">
    <property type="entry name" value="HTH_18"/>
    <property type="match status" value="1"/>
</dbReference>
<dbReference type="PANTHER" id="PTHR47893:SF1">
    <property type="entry name" value="REGULATORY PROTEIN PCHR"/>
    <property type="match status" value="1"/>
</dbReference>
<dbReference type="InterPro" id="IPR018060">
    <property type="entry name" value="HTH_AraC"/>
</dbReference>
<protein>
    <submittedName>
        <fullName evidence="5">Transcriptional regulator, AraC family</fullName>
    </submittedName>
</protein>
<dbReference type="PRINTS" id="PR00032">
    <property type="entry name" value="HTHARAC"/>
</dbReference>
<gene>
    <name evidence="5" type="ORF">SAMN04487990_103127</name>
</gene>
<evidence type="ECO:0000259" key="4">
    <source>
        <dbReference type="PROSITE" id="PS01124"/>
    </source>
</evidence>
<dbReference type="STRING" id="283786.SAMN04487990_103127"/>
<feature type="domain" description="HTH araC/xylS-type" evidence="4">
    <location>
        <begin position="237"/>
        <end position="335"/>
    </location>
</feature>